<comment type="caution">
    <text evidence="10">The sequence shown here is derived from an EMBL/GenBank/DDBJ whole genome shotgun (WGS) entry which is preliminary data.</text>
</comment>
<protein>
    <recommendedName>
        <fullName evidence="5">Expansin</fullName>
    </recommendedName>
</protein>
<keyword evidence="3 5" id="KW-0964">Secreted</keyword>
<evidence type="ECO:0000259" key="9">
    <source>
        <dbReference type="PROSITE" id="PS50843"/>
    </source>
</evidence>
<dbReference type="EMBL" id="JACMSC010000011">
    <property type="protein sequence ID" value="KAG6501512.1"/>
    <property type="molecule type" value="Genomic_DNA"/>
</dbReference>
<evidence type="ECO:0000256" key="1">
    <source>
        <dbReference type="ARBA" id="ARBA00005392"/>
    </source>
</evidence>
<proteinExistence type="inferred from homology"/>
<comment type="subcellular location">
    <subcellularLocation>
        <location evidence="5">Secreted</location>
        <location evidence="5">Cell wall</location>
    </subcellularLocation>
    <subcellularLocation>
        <location evidence="5">Membrane</location>
        <topology evidence="5">Peripheral membrane protein</topology>
    </subcellularLocation>
</comment>
<dbReference type="PROSITE" id="PS50843">
    <property type="entry name" value="EXPANSIN_CBD"/>
    <property type="match status" value="1"/>
</dbReference>
<dbReference type="SUPFAM" id="SSF49590">
    <property type="entry name" value="PHL pollen allergen"/>
    <property type="match status" value="1"/>
</dbReference>
<dbReference type="Pfam" id="PF03330">
    <property type="entry name" value="DPBB_1"/>
    <property type="match status" value="1"/>
</dbReference>
<organism evidence="10 11">
    <name type="scientific">Zingiber officinale</name>
    <name type="common">Ginger</name>
    <name type="synonym">Amomum zingiber</name>
    <dbReference type="NCBI Taxonomy" id="94328"/>
    <lineage>
        <taxon>Eukaryota</taxon>
        <taxon>Viridiplantae</taxon>
        <taxon>Streptophyta</taxon>
        <taxon>Embryophyta</taxon>
        <taxon>Tracheophyta</taxon>
        <taxon>Spermatophyta</taxon>
        <taxon>Magnoliopsida</taxon>
        <taxon>Liliopsida</taxon>
        <taxon>Zingiberales</taxon>
        <taxon>Zingiberaceae</taxon>
        <taxon>Zingiber</taxon>
    </lineage>
</organism>
<dbReference type="InterPro" id="IPR036749">
    <property type="entry name" value="Expansin_CBD_sf"/>
</dbReference>
<dbReference type="InterPro" id="IPR036908">
    <property type="entry name" value="RlpA-like_sf"/>
</dbReference>
<dbReference type="CDD" id="cd22274">
    <property type="entry name" value="DPBB_EXPA_N"/>
    <property type="match status" value="1"/>
</dbReference>
<evidence type="ECO:0000313" key="11">
    <source>
        <dbReference type="Proteomes" id="UP000734854"/>
    </source>
</evidence>
<dbReference type="InterPro" id="IPR007117">
    <property type="entry name" value="Expansin_CBD"/>
</dbReference>
<dbReference type="Pfam" id="PF01357">
    <property type="entry name" value="Expansin_C"/>
    <property type="match status" value="1"/>
</dbReference>
<dbReference type="InterPro" id="IPR007112">
    <property type="entry name" value="Expansin/allergen_DPBB_dom"/>
</dbReference>
<feature type="signal peptide" evidence="7">
    <location>
        <begin position="1"/>
        <end position="40"/>
    </location>
</feature>
<evidence type="ECO:0000256" key="4">
    <source>
        <dbReference type="ARBA" id="ARBA00023136"/>
    </source>
</evidence>
<dbReference type="SUPFAM" id="SSF50685">
    <property type="entry name" value="Barwin-like endoglucanases"/>
    <property type="match status" value="1"/>
</dbReference>
<evidence type="ECO:0000259" key="8">
    <source>
        <dbReference type="PROSITE" id="PS50842"/>
    </source>
</evidence>
<dbReference type="GO" id="GO:0009664">
    <property type="term" value="P:plant-type cell wall organization"/>
    <property type="evidence" value="ECO:0007669"/>
    <property type="project" value="InterPro"/>
</dbReference>
<dbReference type="PANTHER" id="PTHR31867">
    <property type="entry name" value="EXPANSIN-A15"/>
    <property type="match status" value="1"/>
</dbReference>
<keyword evidence="7" id="KW-0732">Signal</keyword>
<dbReference type="GO" id="GO:0016020">
    <property type="term" value="C:membrane"/>
    <property type="evidence" value="ECO:0007669"/>
    <property type="project" value="UniProtKB-SubCell"/>
</dbReference>
<dbReference type="AlphaFoldDB" id="A0A8J5GIN1"/>
<evidence type="ECO:0000256" key="6">
    <source>
        <dbReference type="SAM" id="Phobius"/>
    </source>
</evidence>
<dbReference type="InterPro" id="IPR009009">
    <property type="entry name" value="RlpA-like_DPBB"/>
</dbReference>
<dbReference type="InterPro" id="IPR002963">
    <property type="entry name" value="Expansin"/>
</dbReference>
<feature type="domain" description="Expansin-like EG45" evidence="8">
    <location>
        <begin position="112"/>
        <end position="225"/>
    </location>
</feature>
<accession>A0A8J5GIN1</accession>
<evidence type="ECO:0000313" key="10">
    <source>
        <dbReference type="EMBL" id="KAG6501512.1"/>
    </source>
</evidence>
<comment type="function">
    <text evidence="5">Causes loosening and extension of plant cell walls by disrupting non-covalent bonding between cellulose microfibrils and matrix glucans. No enzymatic activity has been found.</text>
</comment>
<keyword evidence="6" id="KW-0812">Transmembrane</keyword>
<comment type="similarity">
    <text evidence="1 5">Belongs to the expansin family. Expansin A subfamily.</text>
</comment>
<reference evidence="10 11" key="1">
    <citation type="submission" date="2020-08" db="EMBL/GenBank/DDBJ databases">
        <title>Plant Genome Project.</title>
        <authorList>
            <person name="Zhang R.-G."/>
        </authorList>
    </citation>
    <scope>NUCLEOTIDE SEQUENCE [LARGE SCALE GENOMIC DNA]</scope>
    <source>
        <tissue evidence="10">Rhizome</tissue>
    </source>
</reference>
<keyword evidence="5" id="KW-0961">Cell wall biogenesis/degradation</keyword>
<keyword evidence="11" id="KW-1185">Reference proteome</keyword>
<name>A0A8J5GIN1_ZINOF</name>
<keyword evidence="2 5" id="KW-0134">Cell wall</keyword>
<dbReference type="Proteomes" id="UP000734854">
    <property type="component" value="Unassembled WGS sequence"/>
</dbReference>
<feature type="transmembrane region" description="Helical" evidence="6">
    <location>
        <begin position="77"/>
        <end position="99"/>
    </location>
</feature>
<dbReference type="SMART" id="SM00837">
    <property type="entry name" value="DPBB_1"/>
    <property type="match status" value="1"/>
</dbReference>
<evidence type="ECO:0000256" key="7">
    <source>
        <dbReference type="SAM" id="SignalP"/>
    </source>
</evidence>
<feature type="domain" description="Expansin-like CBD" evidence="9">
    <location>
        <begin position="235"/>
        <end position="314"/>
    </location>
</feature>
<dbReference type="Gene3D" id="2.40.40.10">
    <property type="entry name" value="RlpA-like domain"/>
    <property type="match status" value="1"/>
</dbReference>
<evidence type="ECO:0000256" key="3">
    <source>
        <dbReference type="ARBA" id="ARBA00022525"/>
    </source>
</evidence>
<feature type="chain" id="PRO_5035246705" description="Expansin" evidence="7">
    <location>
        <begin position="41"/>
        <end position="319"/>
    </location>
</feature>
<dbReference type="PROSITE" id="PS50842">
    <property type="entry name" value="EXPANSIN_EG45"/>
    <property type="match status" value="1"/>
</dbReference>
<evidence type="ECO:0000256" key="2">
    <source>
        <dbReference type="ARBA" id="ARBA00022512"/>
    </source>
</evidence>
<keyword evidence="4 6" id="KW-0472">Membrane</keyword>
<sequence>MYLLFAPPRRLFPVLILLLHRSDLALLLLSLTLLAPPAAPHQSSSFSGSVALTEWRSAHASYYAVFDPLDTVGPTSISISHHSLLIFFSIFFFFLLMFLDRRSHGFCEFYAGGACGYGDLGKSGYGMATAGLSEALFEKGAACGGCYEVRCVEELRYCLPGTSMVLTVTNFCAPNYGLPADAGGICNSPNHHILMPIQAFEKIAIWKAGVMPIQYRRVKCVREGGVRFTIDGKGFFYNVLISNVAGAGDIVAVKIKGSATGWLPMGRNWGQIWHISADLQGQALSFEVSSSDGVTLTSYNVAPKNWAFGKTYVGKQFPF</sequence>
<dbReference type="PRINTS" id="PR01226">
    <property type="entry name" value="EXPANSIN"/>
</dbReference>
<gene>
    <name evidence="10" type="ORF">ZIOFF_041393</name>
</gene>
<dbReference type="Gene3D" id="2.60.40.760">
    <property type="entry name" value="Expansin, cellulose-binding-like domain"/>
    <property type="match status" value="1"/>
</dbReference>
<keyword evidence="6" id="KW-1133">Transmembrane helix</keyword>
<evidence type="ECO:0000256" key="5">
    <source>
        <dbReference type="RuleBase" id="RU365023"/>
    </source>
</evidence>